<evidence type="ECO:0000313" key="1">
    <source>
        <dbReference type="EMBL" id="MDR6607216.1"/>
    </source>
</evidence>
<comment type="caution">
    <text evidence="1">The sequence shown here is derived from an EMBL/GenBank/DDBJ whole genome shotgun (WGS) entry which is preliminary data.</text>
</comment>
<organism evidence="1 2">
    <name type="scientific">Pseudomonas synxantha</name>
    <dbReference type="NCBI Taxonomy" id="47883"/>
    <lineage>
        <taxon>Bacteria</taxon>
        <taxon>Pseudomonadati</taxon>
        <taxon>Pseudomonadota</taxon>
        <taxon>Gammaproteobacteria</taxon>
        <taxon>Pseudomonadales</taxon>
        <taxon>Pseudomonadaceae</taxon>
        <taxon>Pseudomonas</taxon>
    </lineage>
</organism>
<evidence type="ECO:0000313" key="2">
    <source>
        <dbReference type="Proteomes" id="UP001259420"/>
    </source>
</evidence>
<keyword evidence="1" id="KW-0238">DNA-binding</keyword>
<sequence length="130" mass="14562">MKDLNLLYTFEALWRDHSASIAAQNLGVTQAAVSGSLKRLRNDYGDRLFTLVGRRMEPTPFCVHIAPRLLASLAMVREAGSQMPVFDPKSCEKTFTIRMRNVGEVVRFPAIVSELSKVAPQAQIHDFRGE</sequence>
<dbReference type="Proteomes" id="UP001259420">
    <property type="component" value="Unassembled WGS sequence"/>
</dbReference>
<accession>A0ACC6JLS8</accession>
<gene>
    <name evidence="1" type="ORF">J2X87_002286</name>
</gene>
<name>A0ACC6JLS8_9PSED</name>
<keyword evidence="2" id="KW-1185">Reference proteome</keyword>
<proteinExistence type="predicted"/>
<protein>
    <submittedName>
        <fullName evidence="1">DNA-binding transcriptional LysR family regulator</fullName>
    </submittedName>
</protein>
<dbReference type="EMBL" id="JAVDSD010000004">
    <property type="protein sequence ID" value="MDR6607216.1"/>
    <property type="molecule type" value="Genomic_DNA"/>
</dbReference>
<reference evidence="1" key="1">
    <citation type="submission" date="2023-07" db="EMBL/GenBank/DDBJ databases">
        <title>Sorghum-associated microbial communities from plants grown in Nebraska, USA.</title>
        <authorList>
            <person name="Schachtman D."/>
        </authorList>
    </citation>
    <scope>NUCLEOTIDE SEQUENCE</scope>
    <source>
        <strain evidence="1">BE46</strain>
    </source>
</reference>